<keyword evidence="4" id="KW-1185">Reference proteome</keyword>
<feature type="signal peptide" evidence="2">
    <location>
        <begin position="1"/>
        <end position="25"/>
    </location>
</feature>
<dbReference type="Proteomes" id="UP000317494">
    <property type="component" value="Unassembled WGS sequence"/>
</dbReference>
<evidence type="ECO:0000256" key="1">
    <source>
        <dbReference type="SAM" id="MobiDB-lite"/>
    </source>
</evidence>
<protein>
    <submittedName>
        <fullName evidence="3">Uncharacterized protein</fullName>
    </submittedName>
</protein>
<evidence type="ECO:0000256" key="2">
    <source>
        <dbReference type="SAM" id="SignalP"/>
    </source>
</evidence>
<comment type="caution">
    <text evidence="3">The sequence shown here is derived from an EMBL/GenBank/DDBJ whole genome shotgun (WGS) entry which is preliminary data.</text>
</comment>
<dbReference type="VEuPathDB" id="FungiDB:SeMB42_g00866"/>
<keyword evidence="2" id="KW-0732">Signal</keyword>
<reference evidence="3 4" key="1">
    <citation type="journal article" date="2019" name="Sci. Rep.">
        <title>Comparative genomics of chytrid fungi reveal insights into the obligate biotrophic and pathogenic lifestyle of Synchytrium endobioticum.</title>
        <authorList>
            <person name="van de Vossenberg B.T.L.H."/>
            <person name="Warris S."/>
            <person name="Nguyen H.D.T."/>
            <person name="van Gent-Pelzer M.P.E."/>
            <person name="Joly D.L."/>
            <person name="van de Geest H.C."/>
            <person name="Bonants P.J.M."/>
            <person name="Smith D.S."/>
            <person name="Levesque C.A."/>
            <person name="van der Lee T.A.J."/>
        </authorList>
    </citation>
    <scope>NUCLEOTIDE SEQUENCE [LARGE SCALE GENOMIC DNA]</scope>
    <source>
        <strain evidence="3 4">MB42</strain>
    </source>
</reference>
<dbReference type="AlphaFoldDB" id="A0A507DQ62"/>
<evidence type="ECO:0000313" key="4">
    <source>
        <dbReference type="Proteomes" id="UP000317494"/>
    </source>
</evidence>
<evidence type="ECO:0000313" key="3">
    <source>
        <dbReference type="EMBL" id="TPX53307.1"/>
    </source>
</evidence>
<feature type="chain" id="PRO_5021296912" evidence="2">
    <location>
        <begin position="26"/>
        <end position="325"/>
    </location>
</feature>
<name>A0A507DQ62_9FUNG</name>
<sequence>MHKEPNKMRVIPYTMLILCTAAGLAAPVGPSAEIKQLVSDIKLWDAILCDLDVVMELSTNPEQSLFRKLTEWFEGGVLPFMENAAEEHPEILKSLRHFMRTHAGALPHGVPVTNHQAYLAALRWQTALLKYHVQHYTLEVKDAHAAIQRAPTNTQGRLKLKNARPSRDAHSDAVDHLWFAEHSLELAAGRLRQFEAQVRTSPWCGDGGDHHDIPTDGLSTLPLYYPNQQCFPSDDGTNPTLFEFGGNHASGLDNFQSYDGTYLLGTDATHGSGYAHVPVYGSQQLLLSEPSGSGGTNPSTALPDAHHGETSFWLREMQCNQQFDP</sequence>
<organism evidence="3 4">
    <name type="scientific">Synchytrium endobioticum</name>
    <dbReference type="NCBI Taxonomy" id="286115"/>
    <lineage>
        <taxon>Eukaryota</taxon>
        <taxon>Fungi</taxon>
        <taxon>Fungi incertae sedis</taxon>
        <taxon>Chytridiomycota</taxon>
        <taxon>Chytridiomycota incertae sedis</taxon>
        <taxon>Chytridiomycetes</taxon>
        <taxon>Synchytriales</taxon>
        <taxon>Synchytriaceae</taxon>
        <taxon>Synchytrium</taxon>
    </lineage>
</organism>
<accession>A0A507DQ62</accession>
<dbReference type="EMBL" id="QEAN01000019">
    <property type="protein sequence ID" value="TPX53307.1"/>
    <property type="molecule type" value="Genomic_DNA"/>
</dbReference>
<gene>
    <name evidence="3" type="ORF">SeMB42_g00866</name>
</gene>
<proteinExistence type="predicted"/>
<feature type="region of interest" description="Disordered" evidence="1">
    <location>
        <begin position="287"/>
        <end position="306"/>
    </location>
</feature>